<evidence type="ECO:0008006" key="6">
    <source>
        <dbReference type="Google" id="ProtNLM"/>
    </source>
</evidence>
<evidence type="ECO:0000256" key="2">
    <source>
        <dbReference type="SAM" id="MobiDB-lite"/>
    </source>
</evidence>
<dbReference type="Proteomes" id="UP001589691">
    <property type="component" value="Unassembled WGS sequence"/>
</dbReference>
<name>A0ABV5WRK8_9LACO</name>
<keyword evidence="1" id="KW-0802">TPR repeat</keyword>
<feature type="compositionally biased region" description="Basic and acidic residues" evidence="2">
    <location>
        <begin position="215"/>
        <end position="225"/>
    </location>
</feature>
<reference evidence="4 5" key="1">
    <citation type="submission" date="2024-09" db="EMBL/GenBank/DDBJ databases">
        <authorList>
            <person name="Sun Q."/>
            <person name="Mori K."/>
        </authorList>
    </citation>
    <scope>NUCLEOTIDE SEQUENCE [LARGE SCALE GENOMIC DNA]</scope>
    <source>
        <strain evidence="4 5">TBRC 4576</strain>
    </source>
</reference>
<proteinExistence type="predicted"/>
<dbReference type="RefSeq" id="WP_137642279.1">
    <property type="nucleotide sequence ID" value="NZ_BJEA01000007.1"/>
</dbReference>
<evidence type="ECO:0000256" key="1">
    <source>
        <dbReference type="PROSITE-ProRule" id="PRU00339"/>
    </source>
</evidence>
<evidence type="ECO:0000313" key="5">
    <source>
        <dbReference type="Proteomes" id="UP001589691"/>
    </source>
</evidence>
<feature type="region of interest" description="Disordered" evidence="2">
    <location>
        <begin position="183"/>
        <end position="228"/>
    </location>
</feature>
<accession>A0ABV5WRK8</accession>
<comment type="caution">
    <text evidence="4">The sequence shown here is derived from an EMBL/GenBank/DDBJ whole genome shotgun (WGS) entry which is preliminary data.</text>
</comment>
<feature type="chain" id="PRO_5046555226" description="Lipoprotein" evidence="3">
    <location>
        <begin position="24"/>
        <end position="368"/>
    </location>
</feature>
<dbReference type="PROSITE" id="PS50005">
    <property type="entry name" value="TPR"/>
    <property type="match status" value="1"/>
</dbReference>
<evidence type="ECO:0000256" key="3">
    <source>
        <dbReference type="SAM" id="SignalP"/>
    </source>
</evidence>
<protein>
    <recommendedName>
        <fullName evidence="6">Lipoprotein</fullName>
    </recommendedName>
</protein>
<organism evidence="4 5">
    <name type="scientific">Lactiplantibacillus modestisalitolerans</name>
    <dbReference type="NCBI Taxonomy" id="1457219"/>
    <lineage>
        <taxon>Bacteria</taxon>
        <taxon>Bacillati</taxon>
        <taxon>Bacillota</taxon>
        <taxon>Bacilli</taxon>
        <taxon>Lactobacillales</taxon>
        <taxon>Lactobacillaceae</taxon>
        <taxon>Lactiplantibacillus</taxon>
    </lineage>
</organism>
<sequence length="368" mass="40387">MKKHWRIVNLIGSLILVVAVLSACSQKPKSANSSNAGYDSSISRGLNAVAEDKFERALTYFDNALTQKPKDKKAQAYRKQTQAYVDTQHQLKAGAVQKAVTTVTKGSQITGGATSLTNKLTTLKKTAKADLAEYRQLDKAVTAQLKVNDQQYDDKVLAQCRRIDWKKKPYLKRLKANVNQLLKRAGQSKSHSSSTNQASASTTSSSQSDSTKVSAADHQRAEQLRRNISQAEQGKYVWSELEKVPDRVVLQAEKKTSANGGDIGNTAHVIAEQYPNIKAYTGAPSDDPNAPGAKAYLNADEAKQELGALDFYHENQNEIQITGQTEKNDAWEFSFTKGDMTGTILVENKGIISAQSDDGQDLGMNTWR</sequence>
<keyword evidence="5" id="KW-1185">Reference proteome</keyword>
<keyword evidence="3" id="KW-0732">Signal</keyword>
<gene>
    <name evidence="4" type="ORF">ACFFLI_02650</name>
</gene>
<evidence type="ECO:0000313" key="4">
    <source>
        <dbReference type="EMBL" id="MFB9768771.1"/>
    </source>
</evidence>
<feature type="signal peptide" evidence="3">
    <location>
        <begin position="1"/>
        <end position="23"/>
    </location>
</feature>
<feature type="compositionally biased region" description="Low complexity" evidence="2">
    <location>
        <begin position="187"/>
        <end position="214"/>
    </location>
</feature>
<feature type="repeat" description="TPR" evidence="1">
    <location>
        <begin position="38"/>
        <end position="71"/>
    </location>
</feature>
<dbReference type="PROSITE" id="PS51257">
    <property type="entry name" value="PROKAR_LIPOPROTEIN"/>
    <property type="match status" value="1"/>
</dbReference>
<dbReference type="InterPro" id="IPR019734">
    <property type="entry name" value="TPR_rpt"/>
</dbReference>
<dbReference type="EMBL" id="JBHLZY010000005">
    <property type="protein sequence ID" value="MFB9768771.1"/>
    <property type="molecule type" value="Genomic_DNA"/>
</dbReference>